<feature type="region of interest" description="Disordered" evidence="1">
    <location>
        <begin position="74"/>
        <end position="113"/>
    </location>
</feature>
<dbReference type="Proteomes" id="UP001558613">
    <property type="component" value="Unassembled WGS sequence"/>
</dbReference>
<protein>
    <submittedName>
        <fullName evidence="2">Uncharacterized protein</fullName>
    </submittedName>
</protein>
<reference evidence="2 3" key="1">
    <citation type="submission" date="2023-09" db="EMBL/GenBank/DDBJ databases">
        <authorList>
            <person name="Wang M."/>
        </authorList>
    </citation>
    <scope>NUCLEOTIDE SEQUENCE [LARGE SCALE GENOMIC DNA]</scope>
    <source>
        <strain evidence="2">GT-2023</strain>
        <tissue evidence="2">Liver</tissue>
    </source>
</reference>
<name>A0ABR3L260_9TELE</name>
<keyword evidence="3" id="KW-1185">Reference proteome</keyword>
<comment type="caution">
    <text evidence="2">The sequence shown here is derived from an EMBL/GenBank/DDBJ whole genome shotgun (WGS) entry which is preliminary data.</text>
</comment>
<evidence type="ECO:0000256" key="1">
    <source>
        <dbReference type="SAM" id="MobiDB-lite"/>
    </source>
</evidence>
<evidence type="ECO:0000313" key="3">
    <source>
        <dbReference type="Proteomes" id="UP001558613"/>
    </source>
</evidence>
<gene>
    <name evidence="2" type="ORF">QQF64_034693</name>
</gene>
<accession>A0ABR3L260</accession>
<proteinExistence type="predicted"/>
<organism evidence="2 3">
    <name type="scientific">Cirrhinus molitorella</name>
    <name type="common">mud carp</name>
    <dbReference type="NCBI Taxonomy" id="172907"/>
    <lineage>
        <taxon>Eukaryota</taxon>
        <taxon>Metazoa</taxon>
        <taxon>Chordata</taxon>
        <taxon>Craniata</taxon>
        <taxon>Vertebrata</taxon>
        <taxon>Euteleostomi</taxon>
        <taxon>Actinopterygii</taxon>
        <taxon>Neopterygii</taxon>
        <taxon>Teleostei</taxon>
        <taxon>Ostariophysi</taxon>
        <taxon>Cypriniformes</taxon>
        <taxon>Cyprinidae</taxon>
        <taxon>Labeoninae</taxon>
        <taxon>Labeonini</taxon>
        <taxon>Cirrhinus</taxon>
    </lineage>
</organism>
<evidence type="ECO:0000313" key="2">
    <source>
        <dbReference type="EMBL" id="KAL1246938.1"/>
    </source>
</evidence>
<dbReference type="EMBL" id="JAYMGO010000051">
    <property type="protein sequence ID" value="KAL1246938.1"/>
    <property type="molecule type" value="Genomic_DNA"/>
</dbReference>
<sequence length="113" mass="13328">MEEMKEKVSKSCRLKLRQRLASLWRAECIQKRGKRREKDQANFFKNPFIHHPFARQMLEEAKSGTLNVTREELEEHVRRQSSDLVRNEPLGPLGHLPRLDPLVQIRHPPAKAQ</sequence>